<reference evidence="15" key="2">
    <citation type="journal article" date="2023" name="IMA Fungus">
        <title>Comparative genomic study of the Penicillium genus elucidates a diverse pangenome and 15 lateral gene transfer events.</title>
        <authorList>
            <person name="Petersen C."/>
            <person name="Sorensen T."/>
            <person name="Nielsen M.R."/>
            <person name="Sondergaard T.E."/>
            <person name="Sorensen J.L."/>
            <person name="Fitzpatrick D.A."/>
            <person name="Frisvad J.C."/>
            <person name="Nielsen K.L."/>
        </authorList>
    </citation>
    <scope>NUCLEOTIDE SEQUENCE</scope>
    <source>
        <strain evidence="15">IBT 16125</strain>
    </source>
</reference>
<dbReference type="PANTHER" id="PTHR31884:SF1">
    <property type="entry name" value="POLYGALACTURONASE"/>
    <property type="match status" value="1"/>
</dbReference>
<accession>A0AAD6BVX0</accession>
<evidence type="ECO:0000256" key="6">
    <source>
        <dbReference type="ARBA" id="ARBA00022737"/>
    </source>
</evidence>
<evidence type="ECO:0000256" key="10">
    <source>
        <dbReference type="ARBA" id="ARBA00023316"/>
    </source>
</evidence>
<dbReference type="GeneID" id="81605480"/>
<keyword evidence="5 14" id="KW-0732">Signal</keyword>
<dbReference type="InterPro" id="IPR006626">
    <property type="entry name" value="PbH1"/>
</dbReference>
<keyword evidence="7 13" id="KW-0378">Hydrolase</keyword>
<name>A0AAD6BVX0_9EURO</name>
<keyword evidence="9 13" id="KW-0326">Glycosidase</keyword>
<proteinExistence type="inferred from homology"/>
<evidence type="ECO:0000256" key="3">
    <source>
        <dbReference type="ARBA" id="ARBA00012736"/>
    </source>
</evidence>
<evidence type="ECO:0000256" key="1">
    <source>
        <dbReference type="ARBA" id="ARBA00004613"/>
    </source>
</evidence>
<dbReference type="InterPro" id="IPR011050">
    <property type="entry name" value="Pectin_lyase_fold/virulence"/>
</dbReference>
<keyword evidence="10" id="KW-0961">Cell wall biogenesis/degradation</keyword>
<evidence type="ECO:0000256" key="14">
    <source>
        <dbReference type="SAM" id="SignalP"/>
    </source>
</evidence>
<keyword evidence="6" id="KW-0677">Repeat</keyword>
<dbReference type="SMART" id="SM00710">
    <property type="entry name" value="PbH1"/>
    <property type="match status" value="7"/>
</dbReference>
<dbReference type="GO" id="GO:0005576">
    <property type="term" value="C:extracellular region"/>
    <property type="evidence" value="ECO:0007669"/>
    <property type="project" value="UniProtKB-SubCell"/>
</dbReference>
<organism evidence="15 16">
    <name type="scientific">Penicillium daleae</name>
    <dbReference type="NCBI Taxonomy" id="63821"/>
    <lineage>
        <taxon>Eukaryota</taxon>
        <taxon>Fungi</taxon>
        <taxon>Dikarya</taxon>
        <taxon>Ascomycota</taxon>
        <taxon>Pezizomycotina</taxon>
        <taxon>Eurotiomycetes</taxon>
        <taxon>Eurotiomycetidae</taxon>
        <taxon>Eurotiales</taxon>
        <taxon>Aspergillaceae</taxon>
        <taxon>Penicillium</taxon>
    </lineage>
</organism>
<feature type="active site" evidence="12">
    <location>
        <position position="238"/>
    </location>
</feature>
<protein>
    <recommendedName>
        <fullName evidence="3">endo-polygalacturonase</fullName>
        <ecNumber evidence="3">3.2.1.15</ecNumber>
    </recommendedName>
</protein>
<feature type="signal peptide" evidence="14">
    <location>
        <begin position="1"/>
        <end position="19"/>
    </location>
</feature>
<evidence type="ECO:0000256" key="8">
    <source>
        <dbReference type="ARBA" id="ARBA00023157"/>
    </source>
</evidence>
<evidence type="ECO:0000256" key="12">
    <source>
        <dbReference type="PROSITE-ProRule" id="PRU10052"/>
    </source>
</evidence>
<dbReference type="EC" id="3.2.1.15" evidence="3"/>
<dbReference type="FunFam" id="2.160.20.10:FF:000002">
    <property type="entry name" value="Endopolygalacturonase D"/>
    <property type="match status" value="1"/>
</dbReference>
<gene>
    <name evidence="15" type="ORF">N7458_011855</name>
</gene>
<dbReference type="GO" id="GO:0004650">
    <property type="term" value="F:polygalacturonase activity"/>
    <property type="evidence" value="ECO:0007669"/>
    <property type="project" value="UniProtKB-EC"/>
</dbReference>
<dbReference type="RefSeq" id="XP_056759991.1">
    <property type="nucleotide sequence ID" value="XM_056915237.1"/>
</dbReference>
<feature type="chain" id="PRO_5041957326" description="endo-polygalacturonase" evidence="14">
    <location>
        <begin position="20"/>
        <end position="379"/>
    </location>
</feature>
<comment type="similarity">
    <text evidence="2 13">Belongs to the glycosyl hydrolase 28 family.</text>
</comment>
<dbReference type="SUPFAM" id="SSF51126">
    <property type="entry name" value="Pectin lyase-like"/>
    <property type="match status" value="1"/>
</dbReference>
<dbReference type="PROSITE" id="PS00502">
    <property type="entry name" value="POLYGALACTURONASE"/>
    <property type="match status" value="1"/>
</dbReference>
<evidence type="ECO:0000256" key="13">
    <source>
        <dbReference type="RuleBase" id="RU361169"/>
    </source>
</evidence>
<evidence type="ECO:0000313" key="16">
    <source>
        <dbReference type="Proteomes" id="UP001213681"/>
    </source>
</evidence>
<dbReference type="Pfam" id="PF00295">
    <property type="entry name" value="Glyco_hydro_28"/>
    <property type="match status" value="1"/>
</dbReference>
<comment type="subcellular location">
    <subcellularLocation>
        <location evidence="1">Secreted</location>
    </subcellularLocation>
</comment>
<evidence type="ECO:0000313" key="15">
    <source>
        <dbReference type="EMBL" id="KAJ5432699.1"/>
    </source>
</evidence>
<evidence type="ECO:0000256" key="2">
    <source>
        <dbReference type="ARBA" id="ARBA00008834"/>
    </source>
</evidence>
<evidence type="ECO:0000256" key="11">
    <source>
        <dbReference type="ARBA" id="ARBA00034074"/>
    </source>
</evidence>
<dbReference type="AlphaFoldDB" id="A0AAD6BVX0"/>
<dbReference type="Proteomes" id="UP001213681">
    <property type="component" value="Unassembled WGS sequence"/>
</dbReference>
<dbReference type="InterPro" id="IPR050434">
    <property type="entry name" value="Glycosyl_hydrlase_28"/>
</dbReference>
<dbReference type="EMBL" id="JAPVEA010000009">
    <property type="protein sequence ID" value="KAJ5432699.1"/>
    <property type="molecule type" value="Genomic_DNA"/>
</dbReference>
<evidence type="ECO:0000256" key="7">
    <source>
        <dbReference type="ARBA" id="ARBA00022801"/>
    </source>
</evidence>
<dbReference type="GO" id="GO:0071555">
    <property type="term" value="P:cell wall organization"/>
    <property type="evidence" value="ECO:0007669"/>
    <property type="project" value="UniProtKB-KW"/>
</dbReference>
<dbReference type="InterPro" id="IPR000743">
    <property type="entry name" value="Glyco_hydro_28"/>
</dbReference>
<sequence length="379" mass="38197">MPRILTYLAIGALSTCAVATPVAEPAITAAPSLEKRASCTFSGSTGAASASASQKSCATIVLSNVAVPSGVTLDLSNLNDGTHVVFEGTTTWGYEEWTGPMLQIEGKDITVTGASGAKLNPDGARWWDGQGGNGGKTKPKFFAAHSLTGSSSINNLYIENTPVQAVSINGCDGLTINQMTIDNKAGDSAGGHNTDGFDIGSSSNVVINGATVYNQDDCVAVNSGTGITFSGGYCSGGHGLSIGSVGGRSDNTVDTVTFKDSTVTNSDNGIRVKATEGTTGTIKGVTYSGITLSSIAKYGILIEQNYNGGDLKGSPTSGVPITDLTISNISGSGAVASSGYDIAIVCGSGACSSWTWSNVKVTGGKTYGSCQNVPSPASC</sequence>
<comment type="caution">
    <text evidence="15">The sequence shown here is derived from an EMBL/GenBank/DDBJ whole genome shotgun (WGS) entry which is preliminary data.</text>
</comment>
<dbReference type="PANTHER" id="PTHR31884">
    <property type="entry name" value="POLYGALACTURONASE"/>
    <property type="match status" value="1"/>
</dbReference>
<keyword evidence="16" id="KW-1185">Reference proteome</keyword>
<dbReference type="GO" id="GO:0045490">
    <property type="term" value="P:pectin catabolic process"/>
    <property type="evidence" value="ECO:0007669"/>
    <property type="project" value="TreeGrafter"/>
</dbReference>
<comment type="catalytic activity">
    <reaction evidence="11">
        <text>(1,4-alpha-D-galacturonosyl)n+m + H2O = (1,4-alpha-D-galacturonosyl)n + (1,4-alpha-D-galacturonosyl)m.</text>
        <dbReference type="EC" id="3.2.1.15"/>
    </reaction>
</comment>
<keyword evidence="4" id="KW-0964">Secreted</keyword>
<keyword evidence="8" id="KW-1015">Disulfide bond</keyword>
<dbReference type="Gene3D" id="2.160.20.10">
    <property type="entry name" value="Single-stranded right-handed beta-helix, Pectin lyase-like"/>
    <property type="match status" value="1"/>
</dbReference>
<evidence type="ECO:0000256" key="9">
    <source>
        <dbReference type="ARBA" id="ARBA00023295"/>
    </source>
</evidence>
<dbReference type="InterPro" id="IPR012334">
    <property type="entry name" value="Pectin_lyas_fold"/>
</dbReference>
<evidence type="ECO:0000256" key="5">
    <source>
        <dbReference type="ARBA" id="ARBA00022729"/>
    </source>
</evidence>
<reference evidence="15" key="1">
    <citation type="submission" date="2022-12" db="EMBL/GenBank/DDBJ databases">
        <authorList>
            <person name="Petersen C."/>
        </authorList>
    </citation>
    <scope>NUCLEOTIDE SEQUENCE</scope>
    <source>
        <strain evidence="15">IBT 16125</strain>
    </source>
</reference>
<evidence type="ECO:0000256" key="4">
    <source>
        <dbReference type="ARBA" id="ARBA00022525"/>
    </source>
</evidence>